<gene>
    <name evidence="2" type="ORF">PIB30_073721</name>
</gene>
<dbReference type="EMBL" id="JASCZI010212349">
    <property type="protein sequence ID" value="MED6199200.1"/>
    <property type="molecule type" value="Genomic_DNA"/>
</dbReference>
<organism evidence="2 3">
    <name type="scientific">Stylosanthes scabra</name>
    <dbReference type="NCBI Taxonomy" id="79078"/>
    <lineage>
        <taxon>Eukaryota</taxon>
        <taxon>Viridiplantae</taxon>
        <taxon>Streptophyta</taxon>
        <taxon>Embryophyta</taxon>
        <taxon>Tracheophyta</taxon>
        <taxon>Spermatophyta</taxon>
        <taxon>Magnoliopsida</taxon>
        <taxon>eudicotyledons</taxon>
        <taxon>Gunneridae</taxon>
        <taxon>Pentapetalae</taxon>
        <taxon>rosids</taxon>
        <taxon>fabids</taxon>
        <taxon>Fabales</taxon>
        <taxon>Fabaceae</taxon>
        <taxon>Papilionoideae</taxon>
        <taxon>50 kb inversion clade</taxon>
        <taxon>dalbergioids sensu lato</taxon>
        <taxon>Dalbergieae</taxon>
        <taxon>Pterocarpus clade</taxon>
        <taxon>Stylosanthes</taxon>
    </lineage>
</organism>
<accession>A0ABU6XMB6</accession>
<protein>
    <submittedName>
        <fullName evidence="2">Uncharacterized protein</fullName>
    </submittedName>
</protein>
<reference evidence="2 3" key="1">
    <citation type="journal article" date="2023" name="Plants (Basel)">
        <title>Bridging the Gap: Combining Genomics and Transcriptomics Approaches to Understand Stylosanthes scabra, an Orphan Legume from the Brazilian Caatinga.</title>
        <authorList>
            <person name="Ferreira-Neto J.R.C."/>
            <person name="da Silva M.D."/>
            <person name="Binneck E."/>
            <person name="de Melo N.F."/>
            <person name="da Silva R.H."/>
            <person name="de Melo A.L.T.M."/>
            <person name="Pandolfi V."/>
            <person name="Bustamante F.O."/>
            <person name="Brasileiro-Vidal A.C."/>
            <person name="Benko-Iseppon A.M."/>
        </authorList>
    </citation>
    <scope>NUCLEOTIDE SEQUENCE [LARGE SCALE GENOMIC DNA]</scope>
    <source>
        <tissue evidence="2">Leaves</tissue>
    </source>
</reference>
<name>A0ABU6XMB6_9FABA</name>
<feature type="region of interest" description="Disordered" evidence="1">
    <location>
        <begin position="1"/>
        <end position="23"/>
    </location>
</feature>
<evidence type="ECO:0000256" key="1">
    <source>
        <dbReference type="SAM" id="MobiDB-lite"/>
    </source>
</evidence>
<evidence type="ECO:0000313" key="2">
    <source>
        <dbReference type="EMBL" id="MED6199200.1"/>
    </source>
</evidence>
<sequence length="70" mass="8034">MNYGDESAYKEPGNPKKGKKDPTMYKRCSANFTKVNNGLTHDKKNAVKRMGFEFLLSLNNEKTYPFEACH</sequence>
<comment type="caution">
    <text evidence="2">The sequence shown here is derived from an EMBL/GenBank/DDBJ whole genome shotgun (WGS) entry which is preliminary data.</text>
</comment>
<proteinExistence type="predicted"/>
<evidence type="ECO:0000313" key="3">
    <source>
        <dbReference type="Proteomes" id="UP001341840"/>
    </source>
</evidence>
<keyword evidence="3" id="KW-1185">Reference proteome</keyword>
<dbReference type="Proteomes" id="UP001341840">
    <property type="component" value="Unassembled WGS sequence"/>
</dbReference>